<evidence type="ECO:0000313" key="5">
    <source>
        <dbReference type="Proteomes" id="UP000245629"/>
    </source>
</evidence>
<accession>A0A2S2CQ44</accession>
<dbReference type="PROSITE" id="PS50110">
    <property type="entry name" value="RESPONSE_REGULATORY"/>
    <property type="match status" value="1"/>
</dbReference>
<keyword evidence="1" id="KW-0378">Hydrolase</keyword>
<dbReference type="Gene3D" id="3.60.40.10">
    <property type="entry name" value="PPM-type phosphatase domain"/>
    <property type="match status" value="1"/>
</dbReference>
<gene>
    <name evidence="4" type="ORF">DEW08_09475</name>
</gene>
<dbReference type="GO" id="GO:0000160">
    <property type="term" value="P:phosphorelay signal transduction system"/>
    <property type="evidence" value="ECO:0007669"/>
    <property type="project" value="InterPro"/>
</dbReference>
<dbReference type="SMART" id="SM00331">
    <property type="entry name" value="PP2C_SIG"/>
    <property type="match status" value="1"/>
</dbReference>
<dbReference type="PANTHER" id="PTHR43156:SF2">
    <property type="entry name" value="STAGE II SPORULATION PROTEIN E"/>
    <property type="match status" value="1"/>
</dbReference>
<dbReference type="InterPro" id="IPR011006">
    <property type="entry name" value="CheY-like_superfamily"/>
</dbReference>
<evidence type="ECO:0000256" key="2">
    <source>
        <dbReference type="PROSITE-ProRule" id="PRU00169"/>
    </source>
</evidence>
<dbReference type="InterPro" id="IPR001789">
    <property type="entry name" value="Sig_transdc_resp-reg_receiver"/>
</dbReference>
<dbReference type="InterPro" id="IPR052016">
    <property type="entry name" value="Bact_Sigma-Reg"/>
</dbReference>
<dbReference type="OrthoDB" id="9811749at2"/>
<dbReference type="PANTHER" id="PTHR43156">
    <property type="entry name" value="STAGE II SPORULATION PROTEIN E-RELATED"/>
    <property type="match status" value="1"/>
</dbReference>
<reference evidence="5" key="1">
    <citation type="submission" date="2018-05" db="EMBL/GenBank/DDBJ databases">
        <title>Azospirillum thermophila sp. nov., a novel isolated from hot spring.</title>
        <authorList>
            <person name="Zhao Z."/>
        </authorList>
    </citation>
    <scope>NUCLEOTIDE SEQUENCE [LARGE SCALE GENOMIC DNA]</scope>
    <source>
        <strain evidence="5">CFH 70021</strain>
    </source>
</reference>
<name>A0A2S2CQ44_9PROT</name>
<keyword evidence="5" id="KW-1185">Reference proteome</keyword>
<dbReference type="Proteomes" id="UP000245629">
    <property type="component" value="Chromosome 2"/>
</dbReference>
<dbReference type="SMART" id="SM00448">
    <property type="entry name" value="REC"/>
    <property type="match status" value="1"/>
</dbReference>
<organism evidence="4 5">
    <name type="scientific">Azospirillum thermophilum</name>
    <dbReference type="NCBI Taxonomy" id="2202148"/>
    <lineage>
        <taxon>Bacteria</taxon>
        <taxon>Pseudomonadati</taxon>
        <taxon>Pseudomonadota</taxon>
        <taxon>Alphaproteobacteria</taxon>
        <taxon>Rhodospirillales</taxon>
        <taxon>Azospirillaceae</taxon>
        <taxon>Azospirillum</taxon>
    </lineage>
</organism>
<evidence type="ECO:0000256" key="1">
    <source>
        <dbReference type="ARBA" id="ARBA00022801"/>
    </source>
</evidence>
<dbReference type="SUPFAM" id="SSF52172">
    <property type="entry name" value="CheY-like"/>
    <property type="match status" value="1"/>
</dbReference>
<dbReference type="GO" id="GO:0016791">
    <property type="term" value="F:phosphatase activity"/>
    <property type="evidence" value="ECO:0007669"/>
    <property type="project" value="TreeGrafter"/>
</dbReference>
<keyword evidence="2" id="KW-0597">Phosphoprotein</keyword>
<dbReference type="KEGG" id="azz:DEW08_09475"/>
<evidence type="ECO:0000259" key="3">
    <source>
        <dbReference type="PROSITE" id="PS50110"/>
    </source>
</evidence>
<feature type="modified residue" description="4-aspartylphosphate" evidence="2">
    <location>
        <position position="84"/>
    </location>
</feature>
<feature type="domain" description="Response regulatory" evidence="3">
    <location>
        <begin position="34"/>
        <end position="151"/>
    </location>
</feature>
<dbReference type="Gene3D" id="3.40.50.2300">
    <property type="match status" value="1"/>
</dbReference>
<evidence type="ECO:0000313" key="4">
    <source>
        <dbReference type="EMBL" id="AWK86437.1"/>
    </source>
</evidence>
<proteinExistence type="predicted"/>
<dbReference type="RefSeq" id="WP_109326551.1">
    <property type="nucleotide sequence ID" value="NZ_CP029353.1"/>
</dbReference>
<dbReference type="AlphaFoldDB" id="A0A2S2CQ44"/>
<dbReference type="Pfam" id="PF00072">
    <property type="entry name" value="Response_reg"/>
    <property type="match status" value="1"/>
</dbReference>
<dbReference type="EMBL" id="CP029353">
    <property type="protein sequence ID" value="AWK86437.1"/>
    <property type="molecule type" value="Genomic_DNA"/>
</dbReference>
<dbReference type="InterPro" id="IPR001932">
    <property type="entry name" value="PPM-type_phosphatase-like_dom"/>
</dbReference>
<dbReference type="Pfam" id="PF07228">
    <property type="entry name" value="SpoIIE"/>
    <property type="match status" value="1"/>
</dbReference>
<dbReference type="InterPro" id="IPR036457">
    <property type="entry name" value="PPM-type-like_dom_sf"/>
</dbReference>
<protein>
    <submittedName>
        <fullName evidence="4">Regulator</fullName>
    </submittedName>
</protein>
<sequence>MACAADLSPPGPPSGSSPSTLYGIDLGIPLGDRRVLVADTSPFNRRTLARFLQWAGITKVGFAGSGPEVLAQVAAMEPDLLLIDSALPQMDGIAVCRALRSDPRWRDLPIVLQSANQSDHLRAVCFQAGANDLLTKPINPGECVARVRYHLERRSMVQELRSFRERLERDLAQARAMQLSLVPDAGFLARLAGRSGLAIEPVFQSSDEIGGDVWTAVEIDPDHVGVLVADLSGHGITAAINAFRLHTLLSRASPVVLRDPAGLLSFLNLRLAKILSVGQFATCFYGVFNRREDRLRYATAGAPSPILLPAGGEPRRLDGSGFLLGAFAGATFETQDIPFRHGDRLFLYSDGLSEARDAEGRMLGEEGLTALVAAVGAESEAEPAAGRGLERTGSPLRRLMARFTGRFGDRPADDLTALWIERD</sequence>